<sequence>MCYVYVCVNPWPSQKTIPTQFLLCVQIYLQKTHATNANGHPGTHMYLPAGSKALMNVASSLITERLGLCAAGDCHMTWRPSRRRISHSLCFDRVLERDKRCSGNMSLA</sequence>
<dbReference type="Ensembl" id="ENSSORT00005000799.1">
    <property type="protein sequence ID" value="ENSSORP00005000773.1"/>
    <property type="gene ID" value="ENSSORG00005000442.1"/>
</dbReference>
<accession>A0A672Y4A1</accession>
<evidence type="ECO:0000313" key="2">
    <source>
        <dbReference type="Proteomes" id="UP000472271"/>
    </source>
</evidence>
<dbReference type="AlphaFoldDB" id="A0A672Y4A1"/>
<reference evidence="1" key="1">
    <citation type="submission" date="2019-06" db="EMBL/GenBank/DDBJ databases">
        <authorList>
            <consortium name="Wellcome Sanger Institute Data Sharing"/>
        </authorList>
    </citation>
    <scope>NUCLEOTIDE SEQUENCE [LARGE SCALE GENOMIC DNA]</scope>
</reference>
<name>A0A672Y4A1_9TELE</name>
<proteinExistence type="predicted"/>
<protein>
    <submittedName>
        <fullName evidence="1">Uncharacterized protein</fullName>
    </submittedName>
</protein>
<reference evidence="1" key="2">
    <citation type="submission" date="2025-08" db="UniProtKB">
        <authorList>
            <consortium name="Ensembl"/>
        </authorList>
    </citation>
    <scope>IDENTIFICATION</scope>
</reference>
<keyword evidence="2" id="KW-1185">Reference proteome</keyword>
<evidence type="ECO:0000313" key="1">
    <source>
        <dbReference type="Ensembl" id="ENSSORP00005000773.1"/>
    </source>
</evidence>
<organism evidence="1 2">
    <name type="scientific">Sphaeramia orbicularis</name>
    <name type="common">orbiculate cardinalfish</name>
    <dbReference type="NCBI Taxonomy" id="375764"/>
    <lineage>
        <taxon>Eukaryota</taxon>
        <taxon>Metazoa</taxon>
        <taxon>Chordata</taxon>
        <taxon>Craniata</taxon>
        <taxon>Vertebrata</taxon>
        <taxon>Euteleostomi</taxon>
        <taxon>Actinopterygii</taxon>
        <taxon>Neopterygii</taxon>
        <taxon>Teleostei</taxon>
        <taxon>Neoteleostei</taxon>
        <taxon>Acanthomorphata</taxon>
        <taxon>Gobiaria</taxon>
        <taxon>Kurtiformes</taxon>
        <taxon>Apogonoidei</taxon>
        <taxon>Apogonidae</taxon>
        <taxon>Apogoninae</taxon>
        <taxon>Sphaeramia</taxon>
    </lineage>
</organism>
<dbReference type="InParanoid" id="A0A672Y4A1"/>
<reference evidence="1" key="3">
    <citation type="submission" date="2025-09" db="UniProtKB">
        <authorList>
            <consortium name="Ensembl"/>
        </authorList>
    </citation>
    <scope>IDENTIFICATION</scope>
</reference>
<dbReference type="Proteomes" id="UP000472271">
    <property type="component" value="Chromosome 2"/>
</dbReference>